<dbReference type="NCBIfam" id="TIGR00475">
    <property type="entry name" value="selB"/>
    <property type="match status" value="1"/>
</dbReference>
<dbReference type="SUPFAM" id="SSF50465">
    <property type="entry name" value="EF-Tu/eEF-1alpha/eIF2-gamma C-terminal domain"/>
    <property type="match status" value="1"/>
</dbReference>
<dbReference type="GO" id="GO:0003924">
    <property type="term" value="F:GTPase activity"/>
    <property type="evidence" value="ECO:0007669"/>
    <property type="project" value="InterPro"/>
</dbReference>
<keyword evidence="5" id="KW-0648">Protein biosynthesis</keyword>
<dbReference type="EMBL" id="SOBK01000015">
    <property type="protein sequence ID" value="TDT85536.1"/>
    <property type="molecule type" value="Genomic_DNA"/>
</dbReference>
<dbReference type="InterPro" id="IPR015190">
    <property type="entry name" value="Elong_fac_SelB-wing-hlx_typ-2"/>
</dbReference>
<gene>
    <name evidence="10" type="ORF">AWY79_09395</name>
    <name evidence="11" type="ORF">EDC59_11512</name>
</gene>
<dbReference type="GO" id="GO:0005525">
    <property type="term" value="F:GTP binding"/>
    <property type="evidence" value="ECO:0007669"/>
    <property type="project" value="UniProtKB-KW"/>
</dbReference>
<dbReference type="CDD" id="cd03696">
    <property type="entry name" value="SelB_II"/>
    <property type="match status" value="1"/>
</dbReference>
<evidence type="ECO:0000256" key="3">
    <source>
        <dbReference type="ARBA" id="ARBA00022490"/>
    </source>
</evidence>
<reference evidence="10 12" key="1">
    <citation type="journal article" date="2016" name="Front. Microbiol.">
        <title>Genome Sequence of the Piezophilic, Mesophilic Sulfate-Reducing Bacterium Desulfovibrio indicus J2T.</title>
        <authorList>
            <person name="Cao J."/>
            <person name="Maignien L."/>
            <person name="Shao Z."/>
            <person name="Alain K."/>
            <person name="Jebbar M."/>
        </authorList>
    </citation>
    <scope>NUCLEOTIDE SEQUENCE [LARGE SCALE GENOMIC DNA]</scope>
    <source>
        <strain evidence="10 12">J2</strain>
    </source>
</reference>
<keyword evidence="6" id="KW-0342">GTP-binding</keyword>
<dbReference type="Pfam" id="PF25461">
    <property type="entry name" value="Beta-barrel_SelB"/>
    <property type="match status" value="1"/>
</dbReference>
<evidence type="ECO:0000256" key="1">
    <source>
        <dbReference type="ARBA" id="ARBA00004496"/>
    </source>
</evidence>
<dbReference type="InterPro" id="IPR036390">
    <property type="entry name" value="WH_DNA-bd_sf"/>
</dbReference>
<dbReference type="Gene3D" id="3.40.50.300">
    <property type="entry name" value="P-loop containing nucleotide triphosphate hydrolases"/>
    <property type="match status" value="1"/>
</dbReference>
<keyword evidence="12" id="KW-1185">Reference proteome</keyword>
<dbReference type="GO" id="GO:0001514">
    <property type="term" value="P:selenocysteine incorporation"/>
    <property type="evidence" value="ECO:0007669"/>
    <property type="project" value="InterPro"/>
</dbReference>
<dbReference type="SUPFAM" id="SSF50447">
    <property type="entry name" value="Translation proteins"/>
    <property type="match status" value="1"/>
</dbReference>
<evidence type="ECO:0000256" key="5">
    <source>
        <dbReference type="ARBA" id="ARBA00022917"/>
    </source>
</evidence>
<dbReference type="Pfam" id="PF09107">
    <property type="entry name" value="WHD_3rd_SelB"/>
    <property type="match status" value="1"/>
</dbReference>
<dbReference type="KEGG" id="dej:AWY79_09395"/>
<dbReference type="InterPro" id="IPR004161">
    <property type="entry name" value="EFTu-like_2"/>
</dbReference>
<dbReference type="AlphaFoldDB" id="A0A126QN47"/>
<dbReference type="CDD" id="cd04171">
    <property type="entry name" value="SelB"/>
    <property type="match status" value="1"/>
</dbReference>
<evidence type="ECO:0000256" key="7">
    <source>
        <dbReference type="ARBA" id="ARBA00025526"/>
    </source>
</evidence>
<dbReference type="PANTHER" id="PTHR43721:SF22">
    <property type="entry name" value="ELONGATION FACTOR TU, MITOCHONDRIAL"/>
    <property type="match status" value="1"/>
</dbReference>
<evidence type="ECO:0000256" key="4">
    <source>
        <dbReference type="ARBA" id="ARBA00022741"/>
    </source>
</evidence>
<dbReference type="GO" id="GO:0003723">
    <property type="term" value="F:RNA binding"/>
    <property type="evidence" value="ECO:0007669"/>
    <property type="project" value="InterPro"/>
</dbReference>
<protein>
    <recommendedName>
        <fullName evidence="2">Selenocysteine-specific elongation factor</fullName>
    </recommendedName>
    <alternativeName>
        <fullName evidence="8">SelB translation factor</fullName>
    </alternativeName>
</protein>
<dbReference type="InterPro" id="IPR050055">
    <property type="entry name" value="EF-Tu_GTPase"/>
</dbReference>
<organism evidence="11 13">
    <name type="scientific">Pseudodesulfovibrio indicus</name>
    <dbReference type="NCBI Taxonomy" id="1716143"/>
    <lineage>
        <taxon>Bacteria</taxon>
        <taxon>Pseudomonadati</taxon>
        <taxon>Thermodesulfobacteriota</taxon>
        <taxon>Desulfovibrionia</taxon>
        <taxon>Desulfovibrionales</taxon>
        <taxon>Desulfovibrionaceae</taxon>
    </lineage>
</organism>
<comment type="subcellular location">
    <subcellularLocation>
        <location evidence="1">Cytoplasm</location>
    </subcellularLocation>
</comment>
<reference evidence="11 13" key="2">
    <citation type="submission" date="2019-03" db="EMBL/GenBank/DDBJ databases">
        <title>Genomic Encyclopedia of Type Strains, Phase IV (KMG-IV): sequencing the most valuable type-strain genomes for metagenomic binning, comparative biology and taxonomic classification.</title>
        <authorList>
            <person name="Goeker M."/>
        </authorList>
    </citation>
    <scope>NUCLEOTIDE SEQUENCE [LARGE SCALE GENOMIC DNA]</scope>
    <source>
        <strain evidence="11 13">DSM 101483</strain>
    </source>
</reference>
<dbReference type="Proteomes" id="UP000055611">
    <property type="component" value="Chromosome"/>
</dbReference>
<evidence type="ECO:0000256" key="6">
    <source>
        <dbReference type="ARBA" id="ARBA00023134"/>
    </source>
</evidence>
<dbReference type="OrthoDB" id="9803139at2"/>
<dbReference type="InterPro" id="IPR036388">
    <property type="entry name" value="WH-like_DNA-bd_sf"/>
</dbReference>
<comment type="function">
    <text evidence="7">Translation factor necessary for the incorporation of selenocysteine into proteins. It probably replaces EF-Tu for the insertion of selenocysteine directed by the UGA codon. SelB binds GTP and GDP.</text>
</comment>
<dbReference type="Pfam" id="PF00009">
    <property type="entry name" value="GTP_EFTU"/>
    <property type="match status" value="1"/>
</dbReference>
<dbReference type="NCBIfam" id="TIGR00231">
    <property type="entry name" value="small_GTP"/>
    <property type="match status" value="1"/>
</dbReference>
<keyword evidence="3" id="KW-0963">Cytoplasm</keyword>
<name>A0A126QN47_9BACT</name>
<feature type="domain" description="Tr-type G" evidence="9">
    <location>
        <begin position="1"/>
        <end position="173"/>
    </location>
</feature>
<evidence type="ECO:0000313" key="10">
    <source>
        <dbReference type="EMBL" id="AMK11314.1"/>
    </source>
</evidence>
<dbReference type="RefSeq" id="WP_066802822.1">
    <property type="nucleotide sequence ID" value="NZ_CP014206.1"/>
</dbReference>
<dbReference type="GO" id="GO:0005829">
    <property type="term" value="C:cytosol"/>
    <property type="evidence" value="ECO:0007669"/>
    <property type="project" value="TreeGrafter"/>
</dbReference>
<evidence type="ECO:0000256" key="2">
    <source>
        <dbReference type="ARBA" id="ARBA00015953"/>
    </source>
</evidence>
<dbReference type="SUPFAM" id="SSF52540">
    <property type="entry name" value="P-loop containing nucleoside triphosphate hydrolases"/>
    <property type="match status" value="1"/>
</dbReference>
<sequence>MPVIMGTAGHIDHGKTTLIKALTGIDCDRLSEEKKRGITIELGFAFLDLGEENRLGIVDVPGHEKFVKNMVAGAAGVDFVTLVIAADEGIMPQTREHLEICQLLGVKDGLVALTKTDMVDEEWLEMVKEEVAAYLEPTFLGGAPILAVSAHTGAGLVELKGELRKLVAEFKPRRRSDLFRLPVDRVFTMKGHGTVVTGTMISGSISVGEDILLYPGGTGTKVRGLQSHGETVETAQAGRRTAVNLAGLEVDDVNRGDVLARPGTLFPDTVWDIELTVLESSRLPLKHRKEVHFHHGAREVLARIYLLDRDELAPGETAVCQVRFTEPLAGVYGDRIVLRSFSPLRAFAGGRVIGPEGHAVKRFSDRVELLRQLAGDKPEDVAAAQLELAGPQGVSFAELLIMTNLETKGLEKTLALLGGQQRAVLFDKETRRFAGGELAERLGNELVAFLADFHRKASMKPGVQRGELASSWGRDVPPKLLHFLIERLLKKGEIEAEQEIIRLKGHKASLASDQEKVRETILKAYVDGGVTPPNLKDVLEPLGMDAKQASAVLRLLQDQNELVRIKDDMYYHVPALASIRDAIVSFFEDHQEMSAPDFKDLTGLSRKYLIPVLEYFDKEKLTVRVGDVRHFRKRS</sequence>
<dbReference type="PRINTS" id="PR00315">
    <property type="entry name" value="ELONGATNFCT"/>
</dbReference>
<dbReference type="InterPro" id="IPR057335">
    <property type="entry name" value="Beta-barrel_SelB"/>
</dbReference>
<dbReference type="Pfam" id="PF03144">
    <property type="entry name" value="GTP_EFTU_D2"/>
    <property type="match status" value="1"/>
</dbReference>
<dbReference type="InterPro" id="IPR005225">
    <property type="entry name" value="Small_GTP-bd"/>
</dbReference>
<dbReference type="Gene3D" id="2.40.30.10">
    <property type="entry name" value="Translation factors"/>
    <property type="match status" value="1"/>
</dbReference>
<evidence type="ECO:0000313" key="11">
    <source>
        <dbReference type="EMBL" id="TDT85536.1"/>
    </source>
</evidence>
<dbReference type="CDD" id="cd15491">
    <property type="entry name" value="selB_III"/>
    <property type="match status" value="1"/>
</dbReference>
<dbReference type="InterPro" id="IPR027417">
    <property type="entry name" value="P-loop_NTPase"/>
</dbReference>
<dbReference type="GO" id="GO:0003746">
    <property type="term" value="F:translation elongation factor activity"/>
    <property type="evidence" value="ECO:0007669"/>
    <property type="project" value="UniProtKB-KW"/>
</dbReference>
<evidence type="ECO:0000313" key="12">
    <source>
        <dbReference type="Proteomes" id="UP000055611"/>
    </source>
</evidence>
<dbReference type="PANTHER" id="PTHR43721">
    <property type="entry name" value="ELONGATION FACTOR TU-RELATED"/>
    <property type="match status" value="1"/>
</dbReference>
<dbReference type="InterPro" id="IPR000795">
    <property type="entry name" value="T_Tr_GTP-bd_dom"/>
</dbReference>
<dbReference type="Gene3D" id="1.10.10.2770">
    <property type="match status" value="1"/>
</dbReference>
<dbReference type="PROSITE" id="PS51722">
    <property type="entry name" value="G_TR_2"/>
    <property type="match status" value="1"/>
</dbReference>
<dbReference type="Pfam" id="PF09106">
    <property type="entry name" value="WHD_2nd_SelB"/>
    <property type="match status" value="1"/>
</dbReference>
<dbReference type="Proteomes" id="UP000295506">
    <property type="component" value="Unassembled WGS sequence"/>
</dbReference>
<proteinExistence type="predicted"/>
<dbReference type="FunFam" id="3.40.50.300:FF:001064">
    <property type="entry name" value="Selenocysteine-specific translation elongation factor"/>
    <property type="match status" value="1"/>
</dbReference>
<accession>A0A126QN47</accession>
<dbReference type="InterPro" id="IPR004535">
    <property type="entry name" value="Transl_elong_SelB"/>
</dbReference>
<evidence type="ECO:0000259" key="9">
    <source>
        <dbReference type="PROSITE" id="PS51722"/>
    </source>
</evidence>
<dbReference type="InterPro" id="IPR009001">
    <property type="entry name" value="Transl_elong_EF1A/Init_IF2_C"/>
</dbReference>
<dbReference type="InterPro" id="IPR015191">
    <property type="entry name" value="SelB_WHD4"/>
</dbReference>
<dbReference type="InterPro" id="IPR009000">
    <property type="entry name" value="Transl_B-barrel_sf"/>
</dbReference>
<evidence type="ECO:0000256" key="8">
    <source>
        <dbReference type="ARBA" id="ARBA00031615"/>
    </source>
</evidence>
<dbReference type="EMBL" id="CP014206">
    <property type="protein sequence ID" value="AMK11314.1"/>
    <property type="molecule type" value="Genomic_DNA"/>
</dbReference>
<keyword evidence="4" id="KW-0547">Nucleotide-binding</keyword>
<keyword evidence="11" id="KW-0251">Elongation factor</keyword>
<dbReference type="SUPFAM" id="SSF46785">
    <property type="entry name" value="Winged helix' DNA-binding domain"/>
    <property type="match status" value="3"/>
</dbReference>
<dbReference type="Gene3D" id="1.10.10.10">
    <property type="entry name" value="Winged helix-like DNA-binding domain superfamily/Winged helix DNA-binding domain"/>
    <property type="match status" value="1"/>
</dbReference>
<evidence type="ECO:0000313" key="13">
    <source>
        <dbReference type="Proteomes" id="UP000295506"/>
    </source>
</evidence>